<evidence type="ECO:0000256" key="1">
    <source>
        <dbReference type="ARBA" id="ARBA00022679"/>
    </source>
</evidence>
<dbReference type="GO" id="GO:0005829">
    <property type="term" value="C:cytosol"/>
    <property type="evidence" value="ECO:0007669"/>
    <property type="project" value="TreeGrafter"/>
</dbReference>
<dbReference type="PANTHER" id="PTHR10584">
    <property type="entry name" value="SUGAR KINASE"/>
    <property type="match status" value="1"/>
</dbReference>
<evidence type="ECO:0000313" key="4">
    <source>
        <dbReference type="EMBL" id="MCC2163862.1"/>
    </source>
</evidence>
<organism evidence="4 5">
    <name type="scientific">Brotaphodocola catenula</name>
    <dbReference type="NCBI Taxonomy" id="2885361"/>
    <lineage>
        <taxon>Bacteria</taxon>
        <taxon>Bacillati</taxon>
        <taxon>Bacillota</taxon>
        <taxon>Clostridia</taxon>
        <taxon>Lachnospirales</taxon>
        <taxon>Lachnospiraceae</taxon>
        <taxon>Brotaphodocola</taxon>
    </lineage>
</organism>
<dbReference type="Pfam" id="PF00294">
    <property type="entry name" value="PfkB"/>
    <property type="match status" value="1"/>
</dbReference>
<reference evidence="4" key="1">
    <citation type="submission" date="2021-10" db="EMBL/GenBank/DDBJ databases">
        <title>Anaerobic single-cell dispensing facilitates the cultivation of human gut bacteria.</title>
        <authorList>
            <person name="Afrizal A."/>
        </authorList>
    </citation>
    <scope>NUCLEOTIDE SEQUENCE</scope>
    <source>
        <strain evidence="4">CLA-AA-H274</strain>
    </source>
</reference>
<keyword evidence="2 4" id="KW-0418">Kinase</keyword>
<gene>
    <name evidence="4" type="ORF">LKD32_03010</name>
</gene>
<dbReference type="SUPFAM" id="SSF53613">
    <property type="entry name" value="Ribokinase-like"/>
    <property type="match status" value="1"/>
</dbReference>
<dbReference type="Proteomes" id="UP001198962">
    <property type="component" value="Unassembled WGS sequence"/>
</dbReference>
<name>A0AAE3DJ79_9FIRM</name>
<comment type="caution">
    <text evidence="4">The sequence shown here is derived from an EMBL/GenBank/DDBJ whole genome shotgun (WGS) entry which is preliminary data.</text>
</comment>
<dbReference type="Gene3D" id="3.40.1190.20">
    <property type="match status" value="1"/>
</dbReference>
<dbReference type="GO" id="GO:0006796">
    <property type="term" value="P:phosphate-containing compound metabolic process"/>
    <property type="evidence" value="ECO:0007669"/>
    <property type="project" value="UniProtKB-ARBA"/>
</dbReference>
<dbReference type="InterPro" id="IPR002139">
    <property type="entry name" value="Ribo/fructo_kinase"/>
</dbReference>
<dbReference type="PANTHER" id="PTHR10584:SF166">
    <property type="entry name" value="RIBOKINASE"/>
    <property type="match status" value="1"/>
</dbReference>
<dbReference type="EMBL" id="JAJEPU010000005">
    <property type="protein sequence ID" value="MCC2163862.1"/>
    <property type="molecule type" value="Genomic_DNA"/>
</dbReference>
<sequence>MKPALIIGSTCVDVIINVDHLPKTQENLRPTSQSMALGGCAFNTAQMFRLLHAPHTFITPVGSGMFGDYVASNMKRAGIPISVSVPDQENGCCYCLVEASGERTFLSYHGVEYTFQKEWMEPYPADEYGLVYVCGLEIEEKTGDNLIEYLEDHPSLTVCYAPGPRGKRISAERTDRMMALHPMLHINEQEAMDLSGCTDVKEAGRLLHEKTQNTVIITLGADGAFCIEKDGTSYLVPPVPAKKIVDTIGAGDSHIGTILACLTLGLPLHDSIAYANQVSSAIVGVKGGTLPAELLPPLPEALAKLIK</sequence>
<keyword evidence="5" id="KW-1185">Reference proteome</keyword>
<accession>A0AAE3DJ79</accession>
<evidence type="ECO:0000313" key="5">
    <source>
        <dbReference type="Proteomes" id="UP001198962"/>
    </source>
</evidence>
<feature type="domain" description="Carbohydrate kinase PfkB" evidence="3">
    <location>
        <begin position="5"/>
        <end position="291"/>
    </location>
</feature>
<evidence type="ECO:0000259" key="3">
    <source>
        <dbReference type="Pfam" id="PF00294"/>
    </source>
</evidence>
<dbReference type="RefSeq" id="WP_308450634.1">
    <property type="nucleotide sequence ID" value="NZ_JAJEPU010000005.1"/>
</dbReference>
<evidence type="ECO:0000256" key="2">
    <source>
        <dbReference type="ARBA" id="ARBA00022777"/>
    </source>
</evidence>
<dbReference type="InterPro" id="IPR029056">
    <property type="entry name" value="Ribokinase-like"/>
</dbReference>
<keyword evidence="1" id="KW-0808">Transferase</keyword>
<proteinExistence type="predicted"/>
<dbReference type="PRINTS" id="PR00990">
    <property type="entry name" value="RIBOKINASE"/>
</dbReference>
<dbReference type="AlphaFoldDB" id="A0AAE3DJ79"/>
<dbReference type="InterPro" id="IPR011611">
    <property type="entry name" value="PfkB_dom"/>
</dbReference>
<dbReference type="GO" id="GO:0016301">
    <property type="term" value="F:kinase activity"/>
    <property type="evidence" value="ECO:0007669"/>
    <property type="project" value="UniProtKB-KW"/>
</dbReference>
<protein>
    <submittedName>
        <fullName evidence="4">PfkB family carbohydrate kinase</fullName>
    </submittedName>
</protein>